<dbReference type="GO" id="GO:0016586">
    <property type="term" value="C:RSC-type complex"/>
    <property type="evidence" value="ECO:0007669"/>
    <property type="project" value="TreeGrafter"/>
</dbReference>
<evidence type="ECO:0000256" key="8">
    <source>
        <dbReference type="SAM" id="MobiDB-lite"/>
    </source>
</evidence>
<dbReference type="CDD" id="cd00086">
    <property type="entry name" value="homeodomain"/>
    <property type="match status" value="1"/>
</dbReference>
<reference evidence="10 11" key="1">
    <citation type="submission" date="2015-01" db="EMBL/GenBank/DDBJ databases">
        <title>The Genome Sequence of Ochroconis gallopava CBS43764.</title>
        <authorList>
            <consortium name="The Broad Institute Genomics Platform"/>
            <person name="Cuomo C."/>
            <person name="de Hoog S."/>
            <person name="Gorbushina A."/>
            <person name="Stielow B."/>
            <person name="Teixiera M."/>
            <person name="Abouelleil A."/>
            <person name="Chapman S.B."/>
            <person name="Priest M."/>
            <person name="Young S.K."/>
            <person name="Wortman J."/>
            <person name="Nusbaum C."/>
            <person name="Birren B."/>
        </authorList>
    </citation>
    <scope>NUCLEOTIDE SEQUENCE [LARGE SCALE GENOMIC DNA]</scope>
    <source>
        <strain evidence="10 11">CBS 43764</strain>
    </source>
</reference>
<dbReference type="AlphaFoldDB" id="A0A0D2AJS5"/>
<dbReference type="InterPro" id="IPR009057">
    <property type="entry name" value="Homeodomain-like_sf"/>
</dbReference>
<dbReference type="OrthoDB" id="6159439at2759"/>
<gene>
    <name evidence="10" type="ORF">PV09_02505</name>
</gene>
<protein>
    <recommendedName>
        <fullName evidence="9">Homeobox domain-containing protein</fullName>
    </recommendedName>
</protein>
<dbReference type="GeneID" id="27310478"/>
<evidence type="ECO:0000256" key="2">
    <source>
        <dbReference type="ARBA" id="ARBA00010896"/>
    </source>
</evidence>
<dbReference type="SMART" id="SM00389">
    <property type="entry name" value="HOX"/>
    <property type="match status" value="1"/>
</dbReference>
<keyword evidence="4 6" id="KW-0371">Homeobox</keyword>
<evidence type="ECO:0000256" key="3">
    <source>
        <dbReference type="ARBA" id="ARBA00023125"/>
    </source>
</evidence>
<dbReference type="PROSITE" id="PS50071">
    <property type="entry name" value="HOMEOBOX_2"/>
    <property type="match status" value="1"/>
</dbReference>
<dbReference type="STRING" id="253628.A0A0D2AJS5"/>
<feature type="compositionally biased region" description="Polar residues" evidence="8">
    <location>
        <begin position="383"/>
        <end position="393"/>
    </location>
</feature>
<evidence type="ECO:0000256" key="7">
    <source>
        <dbReference type="RuleBase" id="RU000682"/>
    </source>
</evidence>
<dbReference type="PROSITE" id="PS00027">
    <property type="entry name" value="HOMEOBOX_1"/>
    <property type="match status" value="1"/>
</dbReference>
<evidence type="ECO:0000313" key="11">
    <source>
        <dbReference type="Proteomes" id="UP000053259"/>
    </source>
</evidence>
<keyword evidence="11" id="KW-1185">Reference proteome</keyword>
<dbReference type="InParanoid" id="A0A0D2AJS5"/>
<keyword evidence="5 6" id="KW-0539">Nucleus</keyword>
<dbReference type="HOGENOM" id="CLU_020590_0_0_1"/>
<dbReference type="RefSeq" id="XP_016216694.1">
    <property type="nucleotide sequence ID" value="XM_016355558.1"/>
</dbReference>
<proteinExistence type="inferred from homology"/>
<dbReference type="VEuPathDB" id="FungiDB:PV09_02505"/>
<dbReference type="InterPro" id="IPR050720">
    <property type="entry name" value="Engrailed_Homeobox_TFs"/>
</dbReference>
<feature type="domain" description="Homeobox" evidence="9">
    <location>
        <begin position="54"/>
        <end position="108"/>
    </location>
</feature>
<comment type="subcellular location">
    <subcellularLocation>
        <location evidence="1 6 7">Nucleus</location>
    </subcellularLocation>
</comment>
<evidence type="ECO:0000313" key="10">
    <source>
        <dbReference type="EMBL" id="KIW06825.1"/>
    </source>
</evidence>
<dbReference type="Proteomes" id="UP000053259">
    <property type="component" value="Unassembled WGS sequence"/>
</dbReference>
<evidence type="ECO:0000256" key="1">
    <source>
        <dbReference type="ARBA" id="ARBA00004123"/>
    </source>
</evidence>
<comment type="similarity">
    <text evidence="2">Belongs to the engrailed homeobox family.</text>
</comment>
<dbReference type="GO" id="GO:0000981">
    <property type="term" value="F:DNA-binding transcription factor activity, RNA polymerase II-specific"/>
    <property type="evidence" value="ECO:0007669"/>
    <property type="project" value="InterPro"/>
</dbReference>
<organism evidence="10 11">
    <name type="scientific">Verruconis gallopava</name>
    <dbReference type="NCBI Taxonomy" id="253628"/>
    <lineage>
        <taxon>Eukaryota</taxon>
        <taxon>Fungi</taxon>
        <taxon>Dikarya</taxon>
        <taxon>Ascomycota</taxon>
        <taxon>Pezizomycotina</taxon>
        <taxon>Dothideomycetes</taxon>
        <taxon>Pleosporomycetidae</taxon>
        <taxon>Venturiales</taxon>
        <taxon>Sympoventuriaceae</taxon>
        <taxon>Verruconis</taxon>
    </lineage>
</organism>
<evidence type="ECO:0000259" key="9">
    <source>
        <dbReference type="PROSITE" id="PS50071"/>
    </source>
</evidence>
<dbReference type="SUPFAM" id="SSF46689">
    <property type="entry name" value="Homeodomain-like"/>
    <property type="match status" value="1"/>
</dbReference>
<feature type="DNA-binding region" description="Homeobox" evidence="6">
    <location>
        <begin position="56"/>
        <end position="109"/>
    </location>
</feature>
<feature type="region of interest" description="Disordered" evidence="8">
    <location>
        <begin position="447"/>
        <end position="467"/>
    </location>
</feature>
<feature type="region of interest" description="Disordered" evidence="8">
    <location>
        <begin position="353"/>
        <end position="412"/>
    </location>
</feature>
<feature type="region of interest" description="Disordered" evidence="8">
    <location>
        <begin position="22"/>
        <end position="43"/>
    </location>
</feature>
<evidence type="ECO:0000256" key="6">
    <source>
        <dbReference type="PROSITE-ProRule" id="PRU00108"/>
    </source>
</evidence>
<dbReference type="PANTHER" id="PTHR24341">
    <property type="entry name" value="HOMEOBOX PROTEIN ENGRAILED"/>
    <property type="match status" value="1"/>
</dbReference>
<dbReference type="PANTHER" id="PTHR24341:SF6">
    <property type="entry name" value="HOMEOBOX PROTEIN INVECTED"/>
    <property type="match status" value="1"/>
</dbReference>
<name>A0A0D2AJS5_9PEZI</name>
<evidence type="ECO:0000256" key="5">
    <source>
        <dbReference type="ARBA" id="ARBA00023242"/>
    </source>
</evidence>
<accession>A0A0D2AJS5</accession>
<dbReference type="EMBL" id="KN847534">
    <property type="protein sequence ID" value="KIW06825.1"/>
    <property type="molecule type" value="Genomic_DNA"/>
</dbReference>
<dbReference type="Gene3D" id="1.10.10.60">
    <property type="entry name" value="Homeodomain-like"/>
    <property type="match status" value="1"/>
</dbReference>
<dbReference type="InterPro" id="IPR017970">
    <property type="entry name" value="Homeobox_CS"/>
</dbReference>
<feature type="region of interest" description="Disordered" evidence="8">
    <location>
        <begin position="501"/>
        <end position="536"/>
    </location>
</feature>
<evidence type="ECO:0000256" key="4">
    <source>
        <dbReference type="ARBA" id="ARBA00023155"/>
    </source>
</evidence>
<dbReference type="Pfam" id="PF00046">
    <property type="entry name" value="Homeodomain"/>
    <property type="match status" value="1"/>
</dbReference>
<dbReference type="InterPro" id="IPR001356">
    <property type="entry name" value="HD"/>
</dbReference>
<dbReference type="GO" id="GO:0003677">
    <property type="term" value="F:DNA binding"/>
    <property type="evidence" value="ECO:0007669"/>
    <property type="project" value="UniProtKB-UniRule"/>
</dbReference>
<keyword evidence="3 6" id="KW-0238">DNA-binding</keyword>
<sequence>MSASGTILPWTTHATDLDHRAQSAGGFSMNGRPISQPAGPRPTTTVVQVCADVKPRLTKDQHEILERHFQAQPKPSTSVKKGFADALGVPLDKINNWFQNRRAKVKQDAKKQLNALQLFQATFGQQSQQYFAHPPQLAQQLPYHYGPLPVVPSNTEPAAESSAPPQPVIAAVTTDAMQNAISAPEGNFATAPEFSMQAPLMTSAPHGMAFEAQPFTPDMNGQPMFLQDVNFGPSFSQDFMAMPGNYDLFMQQAGAVSAVPVTMDTIPANVVPTPPAESASPNAVSSLTSPYVHQSQTEDEKPHLIVDSPQEVVELSAATGHPTPADSTTTWSSAAPGQEFYEQQNASAPVLAVNEQSPASVDSVERHESSGLTESMNKVGIDQPSSDSESSFKAPSEISGLAARRQKPRPANLMSTALRSTSYTAGVPGSPGANPNNQDQLRRIRSHGVGVNNGRITKPSGPQKSPMHANFDAAAIASPKFARHASNYSVSTINSSGPLTATTMPNSLAPPTPITPNELTRFPIGQAPGFGFPNGSPGGFGCEDPIYLDTSSPMAKLDMQQMEQYRANLMARHEASLFNTPPQSAPASQQHFGFTPPNMAPRMINGHSGLGHVRRPSLPGHTNQELNGQLQAPLLLQSGQGTQPPYNPHLAEAFKGDSNAFVMPQGLPTGDTFFQFMAPPHMNMNDSKLPVHFHNQTPEDFQNTVRPK</sequence>